<keyword evidence="3" id="KW-1185">Reference proteome</keyword>
<evidence type="ECO:0000313" key="2">
    <source>
        <dbReference type="EMBL" id="MFC4512175.1"/>
    </source>
</evidence>
<organism evidence="2 3">
    <name type="scientific">Streptomyces ehimensis</name>
    <dbReference type="NCBI Taxonomy" id="68195"/>
    <lineage>
        <taxon>Bacteria</taxon>
        <taxon>Bacillati</taxon>
        <taxon>Actinomycetota</taxon>
        <taxon>Actinomycetes</taxon>
        <taxon>Kitasatosporales</taxon>
        <taxon>Streptomycetaceae</taxon>
        <taxon>Streptomyces</taxon>
    </lineage>
</organism>
<dbReference type="RefSeq" id="WP_417922255.1">
    <property type="nucleotide sequence ID" value="NZ_JBHSFS010000002.1"/>
</dbReference>
<dbReference type="Proteomes" id="UP001595990">
    <property type="component" value="Unassembled WGS sequence"/>
</dbReference>
<feature type="region of interest" description="Disordered" evidence="1">
    <location>
        <begin position="126"/>
        <end position="149"/>
    </location>
</feature>
<reference evidence="3" key="1">
    <citation type="journal article" date="2019" name="Int. J. Syst. Evol. Microbiol.">
        <title>The Global Catalogue of Microorganisms (GCM) 10K type strain sequencing project: providing services to taxonomists for standard genome sequencing and annotation.</title>
        <authorList>
            <consortium name="The Broad Institute Genomics Platform"/>
            <consortium name="The Broad Institute Genome Sequencing Center for Infectious Disease"/>
            <person name="Wu L."/>
            <person name="Ma J."/>
        </authorList>
    </citation>
    <scope>NUCLEOTIDE SEQUENCE [LARGE SCALE GENOMIC DNA]</scope>
    <source>
        <strain evidence="3">CECT 8064</strain>
    </source>
</reference>
<proteinExistence type="predicted"/>
<evidence type="ECO:0008006" key="4">
    <source>
        <dbReference type="Google" id="ProtNLM"/>
    </source>
</evidence>
<evidence type="ECO:0000313" key="3">
    <source>
        <dbReference type="Proteomes" id="UP001595990"/>
    </source>
</evidence>
<protein>
    <recommendedName>
        <fullName evidence="4">Transposase</fullName>
    </recommendedName>
</protein>
<evidence type="ECO:0000256" key="1">
    <source>
        <dbReference type="SAM" id="MobiDB-lite"/>
    </source>
</evidence>
<comment type="caution">
    <text evidence="2">The sequence shown here is derived from an EMBL/GenBank/DDBJ whole genome shotgun (WGS) entry which is preliminary data.</text>
</comment>
<accession>A0ABV9BDT5</accession>
<gene>
    <name evidence="2" type="ORF">ACFPEN_04420</name>
</gene>
<dbReference type="EMBL" id="JBHSFS010000002">
    <property type="protein sequence ID" value="MFC4512175.1"/>
    <property type="molecule type" value="Genomic_DNA"/>
</dbReference>
<name>A0ABV9BDT5_9ACTN</name>
<sequence length="149" mass="16928">MWLKYVTGVDLGRHCARSLHGGYSKFVNPNEEVMQGQLDEFEPPIVWYLCGVTRRWTTNAHLAFEAAAGDQHELQVEGLHVTLTDARPIPFGPEAIPADDPHAGDKAFTTCRNWQFAHHLAKERELKSIDNPPSRGRRSNWVRGQMRLV</sequence>